<gene>
    <name evidence="7" type="ORF">ACFQ42_00305</name>
</gene>
<evidence type="ECO:0000256" key="6">
    <source>
        <dbReference type="ARBA" id="ARBA00044538"/>
    </source>
</evidence>
<dbReference type="Pfam" id="PF04327">
    <property type="entry name" value="Peptidase_Prp"/>
    <property type="match status" value="1"/>
</dbReference>
<dbReference type="Proteomes" id="UP001597251">
    <property type="component" value="Unassembled WGS sequence"/>
</dbReference>
<reference evidence="8" key="1">
    <citation type="journal article" date="2019" name="Int. J. Syst. Evol. Microbiol.">
        <title>The Global Catalogue of Microorganisms (GCM) 10K type strain sequencing project: providing services to taxonomists for standard genome sequencing and annotation.</title>
        <authorList>
            <consortium name="The Broad Institute Genomics Platform"/>
            <consortium name="The Broad Institute Genome Sequencing Center for Infectious Disease"/>
            <person name="Wu L."/>
            <person name="Ma J."/>
        </authorList>
    </citation>
    <scope>NUCLEOTIDE SEQUENCE [LARGE SCALE GENOMIC DNA]</scope>
    <source>
        <strain evidence="8">CCM 8936</strain>
    </source>
</reference>
<evidence type="ECO:0000256" key="5">
    <source>
        <dbReference type="ARBA" id="ARBA00044503"/>
    </source>
</evidence>
<keyword evidence="8" id="KW-1185">Reference proteome</keyword>
<evidence type="ECO:0000256" key="3">
    <source>
        <dbReference type="ARBA" id="ARBA00022801"/>
    </source>
</evidence>
<name>A0ABW4BPS1_9LACO</name>
<dbReference type="PANTHER" id="PTHR39178:SF1">
    <property type="entry name" value="RIBOSOMAL-PROCESSING CYSTEINE PROTEASE PRP"/>
    <property type="match status" value="1"/>
</dbReference>
<keyword evidence="4" id="KW-0788">Thiol protease</keyword>
<evidence type="ECO:0000313" key="7">
    <source>
        <dbReference type="EMBL" id="MFD1417204.1"/>
    </source>
</evidence>
<dbReference type="InterPro" id="IPR007422">
    <property type="entry name" value="Peptidase_Prp"/>
</dbReference>
<protein>
    <recommendedName>
        <fullName evidence="6">Ribosomal processing cysteine protease Prp</fullName>
    </recommendedName>
</protein>
<dbReference type="PANTHER" id="PTHR39178">
    <property type="entry name" value="HYPOTHETICAL RIBOSOME-ASSOCIATED PROTEIN"/>
    <property type="match status" value="1"/>
</dbReference>
<proteinExistence type="inferred from homology"/>
<keyword evidence="3" id="KW-0378">Hydrolase</keyword>
<organism evidence="7 8">
    <name type="scientific">Companilactobacillus keshanensis</name>
    <dbReference type="NCBI Taxonomy" id="2486003"/>
    <lineage>
        <taxon>Bacteria</taxon>
        <taxon>Bacillati</taxon>
        <taxon>Bacillota</taxon>
        <taxon>Bacilli</taxon>
        <taxon>Lactobacillales</taxon>
        <taxon>Lactobacillaceae</taxon>
        <taxon>Companilactobacillus</taxon>
    </lineage>
</organism>
<evidence type="ECO:0000256" key="2">
    <source>
        <dbReference type="ARBA" id="ARBA00022670"/>
    </source>
</evidence>
<evidence type="ECO:0000256" key="1">
    <source>
        <dbReference type="ARBA" id="ARBA00022517"/>
    </source>
</evidence>
<dbReference type="GO" id="GO:0006508">
    <property type="term" value="P:proteolysis"/>
    <property type="evidence" value="ECO:0007669"/>
    <property type="project" value="UniProtKB-KW"/>
</dbReference>
<dbReference type="EMBL" id="JBHTOI010000002">
    <property type="protein sequence ID" value="MFD1417204.1"/>
    <property type="molecule type" value="Genomic_DNA"/>
</dbReference>
<keyword evidence="2 7" id="KW-0645">Protease</keyword>
<dbReference type="CDD" id="cd16332">
    <property type="entry name" value="Prp-like"/>
    <property type="match status" value="1"/>
</dbReference>
<comment type="similarity">
    <text evidence="5">Belongs to the Prp family.</text>
</comment>
<evidence type="ECO:0000256" key="4">
    <source>
        <dbReference type="ARBA" id="ARBA00022807"/>
    </source>
</evidence>
<dbReference type="InterPro" id="IPR036764">
    <property type="entry name" value="Peptidase_Prp_sf"/>
</dbReference>
<dbReference type="RefSeq" id="WP_125675706.1">
    <property type="nucleotide sequence ID" value="NZ_JBHTOI010000002.1"/>
</dbReference>
<dbReference type="SUPFAM" id="SSF118010">
    <property type="entry name" value="TM1457-like"/>
    <property type="match status" value="1"/>
</dbReference>
<dbReference type="Gene3D" id="3.30.70.1490">
    <property type="entry name" value="Cysteine protease Prp"/>
    <property type="match status" value="1"/>
</dbReference>
<sequence>MIRASFYQNEDQKFESFLILGHADSGPYGQDLVCAAVSAVSIGTINNLEKLTEDTPLVVLDEENGGHLGCRFDKAVSHDTALLLENLYWTLKDIQDSYPKNIEVQIQKNKIDFN</sequence>
<comment type="caution">
    <text evidence="7">The sequence shown here is derived from an EMBL/GenBank/DDBJ whole genome shotgun (WGS) entry which is preliminary data.</text>
</comment>
<accession>A0ABW4BPS1</accession>
<keyword evidence="1" id="KW-0690">Ribosome biogenesis</keyword>
<evidence type="ECO:0000313" key="8">
    <source>
        <dbReference type="Proteomes" id="UP001597251"/>
    </source>
</evidence>
<dbReference type="GO" id="GO:0008233">
    <property type="term" value="F:peptidase activity"/>
    <property type="evidence" value="ECO:0007669"/>
    <property type="project" value="UniProtKB-KW"/>
</dbReference>